<accession>A0A9D3XYP9</accession>
<keyword evidence="2" id="KW-0472">Membrane</keyword>
<evidence type="ECO:0000256" key="2">
    <source>
        <dbReference type="SAM" id="Phobius"/>
    </source>
</evidence>
<dbReference type="GO" id="GO:0005102">
    <property type="term" value="F:signaling receptor binding"/>
    <property type="evidence" value="ECO:0007669"/>
    <property type="project" value="InterPro"/>
</dbReference>
<dbReference type="SUPFAM" id="SSF48726">
    <property type="entry name" value="Immunoglobulin"/>
    <property type="match status" value="1"/>
</dbReference>
<evidence type="ECO:0000313" key="6">
    <source>
        <dbReference type="Proteomes" id="UP000827986"/>
    </source>
</evidence>
<dbReference type="Gene3D" id="2.60.40.10">
    <property type="entry name" value="Immunoglobulins"/>
    <property type="match status" value="1"/>
</dbReference>
<dbReference type="Proteomes" id="UP000827986">
    <property type="component" value="Unassembled WGS sequence"/>
</dbReference>
<dbReference type="PROSITE" id="PS50835">
    <property type="entry name" value="IG_LIKE"/>
    <property type="match status" value="1"/>
</dbReference>
<dbReference type="GO" id="GO:0032733">
    <property type="term" value="P:positive regulation of interleukin-10 production"/>
    <property type="evidence" value="ECO:0007669"/>
    <property type="project" value="TreeGrafter"/>
</dbReference>
<feature type="compositionally biased region" description="Low complexity" evidence="1">
    <location>
        <begin position="193"/>
        <end position="224"/>
    </location>
</feature>
<dbReference type="InterPro" id="IPR042948">
    <property type="entry name" value="TIGIT"/>
</dbReference>
<dbReference type="GO" id="GO:0032695">
    <property type="term" value="P:negative regulation of interleukin-12 production"/>
    <property type="evidence" value="ECO:0007669"/>
    <property type="project" value="TreeGrafter"/>
</dbReference>
<organism evidence="5 6">
    <name type="scientific">Mauremys mutica</name>
    <name type="common">yellowpond turtle</name>
    <dbReference type="NCBI Taxonomy" id="74926"/>
    <lineage>
        <taxon>Eukaryota</taxon>
        <taxon>Metazoa</taxon>
        <taxon>Chordata</taxon>
        <taxon>Craniata</taxon>
        <taxon>Vertebrata</taxon>
        <taxon>Euteleostomi</taxon>
        <taxon>Archelosauria</taxon>
        <taxon>Testudinata</taxon>
        <taxon>Testudines</taxon>
        <taxon>Cryptodira</taxon>
        <taxon>Durocryptodira</taxon>
        <taxon>Testudinoidea</taxon>
        <taxon>Geoemydidae</taxon>
        <taxon>Geoemydinae</taxon>
        <taxon>Mauremys</taxon>
    </lineage>
</organism>
<dbReference type="EMBL" id="JAHDVG010000463">
    <property type="protein sequence ID" value="KAH1187630.1"/>
    <property type="molecule type" value="Genomic_DNA"/>
</dbReference>
<dbReference type="InterPro" id="IPR013783">
    <property type="entry name" value="Ig-like_fold"/>
</dbReference>
<name>A0A9D3XYP9_9SAUR</name>
<feature type="region of interest" description="Disordered" evidence="1">
    <location>
        <begin position="189"/>
        <end position="229"/>
    </location>
</feature>
<dbReference type="InterPro" id="IPR036179">
    <property type="entry name" value="Ig-like_dom_sf"/>
</dbReference>
<evidence type="ECO:0000259" key="4">
    <source>
        <dbReference type="PROSITE" id="PS50835"/>
    </source>
</evidence>
<sequence length="252" mass="27560">MPFLGLSGSMGYPLLLGQLLWHMAPLLHVSGDTTEKILTAGNVSAVENSNITLRCSLSLTNAIVSQVNWNRCNKVMLAVYLSKDKAIVQPAFTEKVSLAAEYGITIHLLGVNDTGDYCCEFHTFPYGIFEGRMFLELTGTSEETTLWKNLPYIIISLILGVLLLVCFVLWILRRKKQTQKILVPPHVLQKAPSSSSGENCSSQNPTRGSSAEASVASASSVGAQEESDDGHDYFNVLRYKSHSSRSTVVQMG</sequence>
<keyword evidence="3" id="KW-0732">Signal</keyword>
<proteinExistence type="predicted"/>
<reference evidence="5" key="1">
    <citation type="submission" date="2021-09" db="EMBL/GenBank/DDBJ databases">
        <title>The genome of Mauremys mutica provides insights into the evolution of semi-aquatic lifestyle.</title>
        <authorList>
            <person name="Gong S."/>
            <person name="Gao Y."/>
        </authorList>
    </citation>
    <scope>NUCLEOTIDE SEQUENCE</scope>
    <source>
        <strain evidence="5">MM-2020</strain>
        <tissue evidence="5">Muscle</tissue>
    </source>
</reference>
<comment type="caution">
    <text evidence="5">The sequence shown here is derived from an EMBL/GenBank/DDBJ whole genome shotgun (WGS) entry which is preliminary data.</text>
</comment>
<feature type="signal peptide" evidence="3">
    <location>
        <begin position="1"/>
        <end position="31"/>
    </location>
</feature>
<feature type="chain" id="PRO_5038680207" description="Ig-like domain-containing protein" evidence="3">
    <location>
        <begin position="32"/>
        <end position="252"/>
    </location>
</feature>
<protein>
    <recommendedName>
        <fullName evidence="4">Ig-like domain-containing protein</fullName>
    </recommendedName>
</protein>
<dbReference type="GO" id="GO:0050868">
    <property type="term" value="P:negative regulation of T cell activation"/>
    <property type="evidence" value="ECO:0007669"/>
    <property type="project" value="InterPro"/>
</dbReference>
<dbReference type="PANTHER" id="PTHR47734:SF1">
    <property type="entry name" value="T-CELL IMMUNORECEPTOR WITH IG AND ITIM DOMAINS"/>
    <property type="match status" value="1"/>
</dbReference>
<dbReference type="InterPro" id="IPR003599">
    <property type="entry name" value="Ig_sub"/>
</dbReference>
<keyword evidence="2" id="KW-0812">Transmembrane</keyword>
<dbReference type="AlphaFoldDB" id="A0A9D3XYP9"/>
<feature type="transmembrane region" description="Helical" evidence="2">
    <location>
        <begin position="150"/>
        <end position="172"/>
    </location>
</feature>
<feature type="domain" description="Ig-like" evidence="4">
    <location>
        <begin position="25"/>
        <end position="119"/>
    </location>
</feature>
<keyword evidence="2" id="KW-1133">Transmembrane helix</keyword>
<evidence type="ECO:0000256" key="1">
    <source>
        <dbReference type="SAM" id="MobiDB-lite"/>
    </source>
</evidence>
<keyword evidence="6" id="KW-1185">Reference proteome</keyword>
<evidence type="ECO:0000256" key="3">
    <source>
        <dbReference type="SAM" id="SignalP"/>
    </source>
</evidence>
<dbReference type="SMART" id="SM00409">
    <property type="entry name" value="IG"/>
    <property type="match status" value="1"/>
</dbReference>
<evidence type="ECO:0000313" key="5">
    <source>
        <dbReference type="EMBL" id="KAH1187630.1"/>
    </source>
</evidence>
<dbReference type="InterPro" id="IPR013106">
    <property type="entry name" value="Ig_V-set"/>
</dbReference>
<gene>
    <name evidence="5" type="ORF">KIL84_020379</name>
</gene>
<dbReference type="GO" id="GO:0009986">
    <property type="term" value="C:cell surface"/>
    <property type="evidence" value="ECO:0007669"/>
    <property type="project" value="TreeGrafter"/>
</dbReference>
<dbReference type="Pfam" id="PF07686">
    <property type="entry name" value="V-set"/>
    <property type="match status" value="1"/>
</dbReference>
<dbReference type="InterPro" id="IPR007110">
    <property type="entry name" value="Ig-like_dom"/>
</dbReference>
<dbReference type="PANTHER" id="PTHR47734">
    <property type="entry name" value="T-CELL IMMUNORECEPTOR WITH IG AND ITIM DOMAINS PROTEIN, TIGIT"/>
    <property type="match status" value="1"/>
</dbReference>